<evidence type="ECO:0000256" key="5">
    <source>
        <dbReference type="SAM" id="Phobius"/>
    </source>
</evidence>
<dbReference type="InterPro" id="IPR032808">
    <property type="entry name" value="DoxX"/>
</dbReference>
<evidence type="ECO:0000313" key="7">
    <source>
        <dbReference type="Proteomes" id="UP000298159"/>
    </source>
</evidence>
<protein>
    <submittedName>
        <fullName evidence="6">DoxX family protein</fullName>
    </submittedName>
</protein>
<dbReference type="EMBL" id="SRRT01000010">
    <property type="protein sequence ID" value="TGN72587.1"/>
    <property type="molecule type" value="Genomic_DNA"/>
</dbReference>
<evidence type="ECO:0000256" key="3">
    <source>
        <dbReference type="ARBA" id="ARBA00022989"/>
    </source>
</evidence>
<name>A0A4Z1CUZ2_9ACTN</name>
<dbReference type="GeneID" id="95451624"/>
<feature type="transmembrane region" description="Helical" evidence="5">
    <location>
        <begin position="47"/>
        <end position="67"/>
    </location>
</feature>
<dbReference type="RefSeq" id="WP_135788651.1">
    <property type="nucleotide sequence ID" value="NZ_SRRT01000010.1"/>
</dbReference>
<feature type="transmembrane region" description="Helical" evidence="5">
    <location>
        <begin position="6"/>
        <end position="26"/>
    </location>
</feature>
<evidence type="ECO:0000256" key="4">
    <source>
        <dbReference type="ARBA" id="ARBA00023136"/>
    </source>
</evidence>
<organism evidence="6 7">
    <name type="scientific">Streptomyces bauhiniae</name>
    <dbReference type="NCBI Taxonomy" id="2340725"/>
    <lineage>
        <taxon>Bacteria</taxon>
        <taxon>Bacillati</taxon>
        <taxon>Actinomycetota</taxon>
        <taxon>Actinomycetes</taxon>
        <taxon>Kitasatosporales</taxon>
        <taxon>Streptomycetaceae</taxon>
        <taxon>Streptomyces</taxon>
    </lineage>
</organism>
<keyword evidence="3 5" id="KW-1133">Transmembrane helix</keyword>
<feature type="transmembrane region" description="Helical" evidence="5">
    <location>
        <begin position="73"/>
        <end position="92"/>
    </location>
</feature>
<reference evidence="6 7" key="1">
    <citation type="submission" date="2019-04" db="EMBL/GenBank/DDBJ databases">
        <title>Streptomyces sp. nov. Bv016 isolated from bark of Buahinia variegata.</title>
        <authorList>
            <person name="Kanchanasin P."/>
            <person name="Tanasupawat S."/>
            <person name="Yuki M."/>
            <person name="Kudo T."/>
        </authorList>
    </citation>
    <scope>NUCLEOTIDE SEQUENCE [LARGE SCALE GENOMIC DNA]</scope>
    <source>
        <strain evidence="6 7">Bv016</strain>
    </source>
</reference>
<comment type="caution">
    <text evidence="6">The sequence shown here is derived from an EMBL/GenBank/DDBJ whole genome shotgun (WGS) entry which is preliminary data.</text>
</comment>
<keyword evidence="7" id="KW-1185">Reference proteome</keyword>
<dbReference type="Pfam" id="PF13564">
    <property type="entry name" value="DoxX_2"/>
    <property type="match status" value="1"/>
</dbReference>
<dbReference type="Proteomes" id="UP000298159">
    <property type="component" value="Unassembled WGS sequence"/>
</dbReference>
<dbReference type="GO" id="GO:0016020">
    <property type="term" value="C:membrane"/>
    <property type="evidence" value="ECO:0007669"/>
    <property type="project" value="UniProtKB-SubCell"/>
</dbReference>
<dbReference type="AlphaFoldDB" id="A0A4Z1CUZ2"/>
<accession>A0A4Z1CUZ2</accession>
<evidence type="ECO:0000313" key="6">
    <source>
        <dbReference type="EMBL" id="TGN72587.1"/>
    </source>
</evidence>
<evidence type="ECO:0000256" key="1">
    <source>
        <dbReference type="ARBA" id="ARBA00004141"/>
    </source>
</evidence>
<gene>
    <name evidence="6" type="ORF">E5083_29030</name>
</gene>
<sequence length="127" mass="13333">MDLALWISAWILAVVALVGGVSKTLVPKERLAAAHGGGWTEGVGARSVKALGVLELLAAVGLVLPALLDRVPVLVPVTAACWVLLMIGAMATHGRRREFGFVVLNLAYLALAAFIAWGRFGPESFSD</sequence>
<keyword evidence="2 5" id="KW-0812">Transmembrane</keyword>
<comment type="subcellular location">
    <subcellularLocation>
        <location evidence="1">Membrane</location>
        <topology evidence="1">Multi-pass membrane protein</topology>
    </subcellularLocation>
</comment>
<proteinExistence type="predicted"/>
<feature type="transmembrane region" description="Helical" evidence="5">
    <location>
        <begin position="99"/>
        <end position="120"/>
    </location>
</feature>
<keyword evidence="4 5" id="KW-0472">Membrane</keyword>
<evidence type="ECO:0000256" key="2">
    <source>
        <dbReference type="ARBA" id="ARBA00022692"/>
    </source>
</evidence>